<evidence type="ECO:0000313" key="6">
    <source>
        <dbReference type="EMBL" id="PFG32361.1"/>
    </source>
</evidence>
<comment type="subcellular location">
    <subcellularLocation>
        <location evidence="1">Periplasm</location>
    </subcellularLocation>
</comment>
<evidence type="ECO:0000313" key="7">
    <source>
        <dbReference type="Proteomes" id="UP000225548"/>
    </source>
</evidence>
<evidence type="ECO:0000256" key="2">
    <source>
        <dbReference type="ARBA" id="ARBA00022729"/>
    </source>
</evidence>
<dbReference type="InterPro" id="IPR008929">
    <property type="entry name" value="Chondroitin_lyas"/>
</dbReference>
<keyword evidence="7" id="KW-1185">Reference proteome</keyword>
<dbReference type="EMBL" id="PDJG01000001">
    <property type="protein sequence ID" value="PFG32361.1"/>
    <property type="molecule type" value="Genomic_DNA"/>
</dbReference>
<dbReference type="Pfam" id="PF07940">
    <property type="entry name" value="Hepar_II_III_C"/>
    <property type="match status" value="1"/>
</dbReference>
<keyword evidence="2" id="KW-0732">Signal</keyword>
<organism evidence="6 7">
    <name type="scientific">Sanguibacter antarcticus</name>
    <dbReference type="NCBI Taxonomy" id="372484"/>
    <lineage>
        <taxon>Bacteria</taxon>
        <taxon>Bacillati</taxon>
        <taxon>Actinomycetota</taxon>
        <taxon>Actinomycetes</taxon>
        <taxon>Micrococcales</taxon>
        <taxon>Sanguibacteraceae</taxon>
        <taxon>Sanguibacter</taxon>
    </lineage>
</organism>
<accession>A0A2A9E1C0</accession>
<dbReference type="AlphaFoldDB" id="A0A2A9E1C0"/>
<dbReference type="RefSeq" id="WP_098453744.1">
    <property type="nucleotide sequence ID" value="NZ_PDJG01000001.1"/>
</dbReference>
<reference evidence="6 7" key="1">
    <citation type="submission" date="2017-10" db="EMBL/GenBank/DDBJ databases">
        <title>Sequencing the genomes of 1000 actinobacteria strains.</title>
        <authorList>
            <person name="Klenk H.-P."/>
        </authorList>
    </citation>
    <scope>NUCLEOTIDE SEQUENCE [LARGE SCALE GENOMIC DNA]</scope>
    <source>
        <strain evidence="6 7">DSM 18966</strain>
    </source>
</reference>
<evidence type="ECO:0000256" key="4">
    <source>
        <dbReference type="ARBA" id="ARBA00023239"/>
    </source>
</evidence>
<evidence type="ECO:0000256" key="3">
    <source>
        <dbReference type="ARBA" id="ARBA00022764"/>
    </source>
</evidence>
<keyword evidence="3" id="KW-0574">Periplasm</keyword>
<sequence>MSTILEARGGWWHDYVCPTHGAELYPAHDDIYPCKYGCTLQGETFTGAWVVLEHQARAREARLLARRFHAEGATADRDRALAILKDFATYYAEVAAGGASERAEAWMLKGKLFSQALTEAIWGVQIADAVLVLADDEHSRAVLGQHVAPMLGDLLDTVAEAWHRLVVVREEPSSNYVAWLNAAGANLSRALGVLGHRVGDPVAVSDLWLDRMAAYLELAVDAQGWEWEGSTYYHLFVIRAALLSVHGIDPMNLPASMQARLAAMVAVLVRLASQDGGLPALHDGPFDRAGVHLEVLETCAIARQLWVDAPVGAIEDFARARLGAQHDGLEDRLDGWFTGPSIPWPVTDDLRASVVFAETGYVVLHDAAEAITAVLDAGPHGGSHGHLDKLGLYLYGDGVAWQPAPGVPPYGSALRHGYYARTLAHPTVRVDDTDQLPATGTVDLVELAGPGGVDRVVAGSGEALDGVQATREVVSTPSYLLDIVRVQVTAPIEDGADGARDLTLALRPAVPLEITALPVGWRTLWHGPEGRELHGLHRATTPSRLVASPGRGPSDDPAALCTVGDWTARGTSVCFVSVYCVGEPRVVGLELLPADESATSAPQGAVGLVGVRVQLSDGTTIEHTTA</sequence>
<dbReference type="Gene3D" id="1.50.10.100">
    <property type="entry name" value="Chondroitin AC/alginate lyase"/>
    <property type="match status" value="1"/>
</dbReference>
<comment type="caution">
    <text evidence="6">The sequence shown here is derived from an EMBL/GenBank/DDBJ whole genome shotgun (WGS) entry which is preliminary data.</text>
</comment>
<dbReference type="Gene3D" id="2.70.98.70">
    <property type="match status" value="1"/>
</dbReference>
<dbReference type="PANTHER" id="PTHR39210">
    <property type="entry name" value="HEPARIN-SULFATE LYASE"/>
    <property type="match status" value="1"/>
</dbReference>
<protein>
    <submittedName>
        <fullName evidence="6">Heparinase II/III-like protein</fullName>
    </submittedName>
</protein>
<dbReference type="GO" id="GO:0016829">
    <property type="term" value="F:lyase activity"/>
    <property type="evidence" value="ECO:0007669"/>
    <property type="project" value="UniProtKB-KW"/>
</dbReference>
<dbReference type="GO" id="GO:0042597">
    <property type="term" value="C:periplasmic space"/>
    <property type="evidence" value="ECO:0007669"/>
    <property type="project" value="UniProtKB-SubCell"/>
</dbReference>
<feature type="domain" description="Heparinase II/III-like C-terminal" evidence="5">
    <location>
        <begin position="350"/>
        <end position="453"/>
    </location>
</feature>
<dbReference type="InterPro" id="IPR012480">
    <property type="entry name" value="Hepar_II_III_C"/>
</dbReference>
<evidence type="ECO:0000256" key="1">
    <source>
        <dbReference type="ARBA" id="ARBA00004418"/>
    </source>
</evidence>
<dbReference type="OrthoDB" id="7335480at2"/>
<dbReference type="Proteomes" id="UP000225548">
    <property type="component" value="Unassembled WGS sequence"/>
</dbReference>
<evidence type="ECO:0000259" key="5">
    <source>
        <dbReference type="Pfam" id="PF07940"/>
    </source>
</evidence>
<name>A0A2A9E1C0_9MICO</name>
<dbReference type="SUPFAM" id="SSF48230">
    <property type="entry name" value="Chondroitin AC/alginate lyase"/>
    <property type="match status" value="1"/>
</dbReference>
<dbReference type="PANTHER" id="PTHR39210:SF1">
    <property type="entry name" value="HEPARIN-SULFATE LYASE"/>
    <property type="match status" value="1"/>
</dbReference>
<keyword evidence="4" id="KW-0456">Lyase</keyword>
<proteinExistence type="predicted"/>
<gene>
    <name evidence="6" type="ORF">ATL42_0185</name>
</gene>